<name>A0A2P2MN10_RHIMU</name>
<proteinExistence type="predicted"/>
<dbReference type="EMBL" id="GGEC01051114">
    <property type="protein sequence ID" value="MBX31598.1"/>
    <property type="molecule type" value="Transcribed_RNA"/>
</dbReference>
<evidence type="ECO:0000313" key="1">
    <source>
        <dbReference type="EMBL" id="MBX31598.1"/>
    </source>
</evidence>
<sequence>MRLLASSKILLTVSIDSKRTFQSILSKPFSKTGVIFPLMSSRGKQSSPPVEKEATDSDTLTVFFGTAEAPSKGFFSNSASSALSRAGLTSTRNPLISGPTNLCEAPKSLMVAFLLAATLDCSPTSLQKSIKPLRFKCDIPKSSTAETIHKTPSLRTLGFLCSFMIL</sequence>
<accession>A0A2P2MN10</accession>
<reference evidence="1" key="1">
    <citation type="submission" date="2018-02" db="EMBL/GenBank/DDBJ databases">
        <title>Rhizophora mucronata_Transcriptome.</title>
        <authorList>
            <person name="Meera S.P."/>
            <person name="Sreeshan A."/>
            <person name="Augustine A."/>
        </authorList>
    </citation>
    <scope>NUCLEOTIDE SEQUENCE</scope>
    <source>
        <tissue evidence="1">Leaf</tissue>
    </source>
</reference>
<organism evidence="1">
    <name type="scientific">Rhizophora mucronata</name>
    <name type="common">Asiatic mangrove</name>
    <dbReference type="NCBI Taxonomy" id="61149"/>
    <lineage>
        <taxon>Eukaryota</taxon>
        <taxon>Viridiplantae</taxon>
        <taxon>Streptophyta</taxon>
        <taxon>Embryophyta</taxon>
        <taxon>Tracheophyta</taxon>
        <taxon>Spermatophyta</taxon>
        <taxon>Magnoliopsida</taxon>
        <taxon>eudicotyledons</taxon>
        <taxon>Gunneridae</taxon>
        <taxon>Pentapetalae</taxon>
        <taxon>rosids</taxon>
        <taxon>fabids</taxon>
        <taxon>Malpighiales</taxon>
        <taxon>Rhizophoraceae</taxon>
        <taxon>Rhizophora</taxon>
    </lineage>
</organism>
<protein>
    <submittedName>
        <fullName evidence="1">Protein MOR1</fullName>
    </submittedName>
</protein>
<dbReference type="AlphaFoldDB" id="A0A2P2MN10"/>